<keyword evidence="2" id="KW-1133">Transmembrane helix</keyword>
<keyword evidence="2" id="KW-0812">Transmembrane</keyword>
<evidence type="ECO:0000313" key="4">
    <source>
        <dbReference type="Proteomes" id="UP000324767"/>
    </source>
</evidence>
<sequence length="112" mass="12591">MYGAHEDRPRPVRECILHPKRVCRCLVGAYTLFMSCTTLIYFPSGLRNAHIPGLIPYHSRPPHAHIAHPFPHQLLGYAETNRSDAKEPRAELSDLKGYNPYPSTPSLLNSGT</sequence>
<keyword evidence="2" id="KW-0472">Membrane</keyword>
<proteinExistence type="predicted"/>
<reference evidence="3 4" key="1">
    <citation type="submission" date="2019-09" db="EMBL/GenBank/DDBJ databases">
        <title>The hologenome of the rock-dwelling lichen Lasallia pustulata.</title>
        <authorList>
            <person name="Greshake Tzovaras B."/>
            <person name="Segers F."/>
            <person name="Bicker A."/>
            <person name="Dal Grande F."/>
            <person name="Otte J."/>
            <person name="Hankeln T."/>
            <person name="Schmitt I."/>
            <person name="Ebersberger I."/>
        </authorList>
    </citation>
    <scope>NUCLEOTIDE SEQUENCE [LARGE SCALE GENOMIC DNA]</scope>
    <source>
        <strain evidence="3">A1-1</strain>
    </source>
</reference>
<dbReference type="EMBL" id="VXIT01000027">
    <property type="protein sequence ID" value="KAA6406472.1"/>
    <property type="molecule type" value="Genomic_DNA"/>
</dbReference>
<accession>A0A5M8PCH9</accession>
<evidence type="ECO:0000313" key="3">
    <source>
        <dbReference type="EMBL" id="KAA6406472.1"/>
    </source>
</evidence>
<feature type="compositionally biased region" description="Basic and acidic residues" evidence="1">
    <location>
        <begin position="81"/>
        <end position="94"/>
    </location>
</feature>
<evidence type="ECO:0000256" key="2">
    <source>
        <dbReference type="SAM" id="Phobius"/>
    </source>
</evidence>
<evidence type="ECO:0000256" key="1">
    <source>
        <dbReference type="SAM" id="MobiDB-lite"/>
    </source>
</evidence>
<dbReference type="Proteomes" id="UP000324767">
    <property type="component" value="Unassembled WGS sequence"/>
</dbReference>
<dbReference type="AlphaFoldDB" id="A0A5M8PCH9"/>
<feature type="region of interest" description="Disordered" evidence="1">
    <location>
        <begin position="78"/>
        <end position="112"/>
    </location>
</feature>
<feature type="transmembrane region" description="Helical" evidence="2">
    <location>
        <begin position="21"/>
        <end position="42"/>
    </location>
</feature>
<organism evidence="3 4">
    <name type="scientific">Lasallia pustulata</name>
    <dbReference type="NCBI Taxonomy" id="136370"/>
    <lineage>
        <taxon>Eukaryota</taxon>
        <taxon>Fungi</taxon>
        <taxon>Dikarya</taxon>
        <taxon>Ascomycota</taxon>
        <taxon>Pezizomycotina</taxon>
        <taxon>Lecanoromycetes</taxon>
        <taxon>OSLEUM clade</taxon>
        <taxon>Umbilicariomycetidae</taxon>
        <taxon>Umbilicariales</taxon>
        <taxon>Umbilicariaceae</taxon>
        <taxon>Lasallia</taxon>
    </lineage>
</organism>
<comment type="caution">
    <text evidence="3">The sequence shown here is derived from an EMBL/GenBank/DDBJ whole genome shotgun (WGS) entry which is preliminary data.</text>
</comment>
<gene>
    <name evidence="3" type="ORF">FRX48_09743</name>
</gene>
<protein>
    <submittedName>
        <fullName evidence="3">Uncharacterized protein</fullName>
    </submittedName>
</protein>
<name>A0A5M8PCH9_9LECA</name>